<dbReference type="SUPFAM" id="SSF117892">
    <property type="entry name" value="Band 7/SPFH domain"/>
    <property type="match status" value="1"/>
</dbReference>
<gene>
    <name evidence="8" type="ORF">DI09_13p70</name>
</gene>
<dbReference type="SMART" id="SM00244">
    <property type="entry name" value="PHB"/>
    <property type="match status" value="1"/>
</dbReference>
<feature type="domain" description="Band 7" evidence="7">
    <location>
        <begin position="26"/>
        <end position="187"/>
    </location>
</feature>
<name>A0A098VUB0_9MICR</name>
<dbReference type="CDD" id="cd03401">
    <property type="entry name" value="SPFH_prohibitin"/>
    <property type="match status" value="1"/>
</dbReference>
<accession>A0A098VUB0</accession>
<evidence type="ECO:0000256" key="6">
    <source>
        <dbReference type="RuleBase" id="RU366048"/>
    </source>
</evidence>
<protein>
    <recommendedName>
        <fullName evidence="6">Prohibitin</fullName>
    </recommendedName>
</protein>
<dbReference type="FunFam" id="3.30.479.30:FF:000001">
    <property type="entry name" value="Prohibitin 2"/>
    <property type="match status" value="1"/>
</dbReference>
<dbReference type="InterPro" id="IPR001107">
    <property type="entry name" value="Band_7"/>
</dbReference>
<keyword evidence="5" id="KW-0472">Membrane</keyword>
<dbReference type="PANTHER" id="PTHR23222:SF1">
    <property type="entry name" value="PROHIBITIN-2"/>
    <property type="match status" value="1"/>
</dbReference>
<evidence type="ECO:0000256" key="4">
    <source>
        <dbReference type="ARBA" id="ARBA00023128"/>
    </source>
</evidence>
<dbReference type="EMBL" id="JMKJ01000044">
    <property type="protein sequence ID" value="KGG52718.1"/>
    <property type="molecule type" value="Genomic_DNA"/>
</dbReference>
<dbReference type="Gene3D" id="3.30.479.30">
    <property type="entry name" value="Band 7 domain"/>
    <property type="match status" value="1"/>
</dbReference>
<dbReference type="Proteomes" id="UP000029725">
    <property type="component" value="Unassembled WGS sequence"/>
</dbReference>
<dbReference type="InterPro" id="IPR000163">
    <property type="entry name" value="Prohibitin"/>
</dbReference>
<dbReference type="PANTHER" id="PTHR23222">
    <property type="entry name" value="PROHIBITIN"/>
    <property type="match status" value="1"/>
</dbReference>
<comment type="caution">
    <text evidence="8">The sequence shown here is derived from an EMBL/GenBank/DDBJ whole genome shotgun (WGS) entry which is preliminary data.</text>
</comment>
<dbReference type="GO" id="GO:0007005">
    <property type="term" value="P:mitochondrion organization"/>
    <property type="evidence" value="ECO:0007669"/>
    <property type="project" value="TreeGrafter"/>
</dbReference>
<keyword evidence="4" id="KW-0496">Mitochondrion</keyword>
<evidence type="ECO:0000313" key="8">
    <source>
        <dbReference type="EMBL" id="KGG52718.1"/>
    </source>
</evidence>
<keyword evidence="9" id="KW-1185">Reference proteome</keyword>
<dbReference type="RefSeq" id="XP_013239183.1">
    <property type="nucleotide sequence ID" value="XM_013383729.1"/>
</dbReference>
<evidence type="ECO:0000259" key="7">
    <source>
        <dbReference type="SMART" id="SM00244"/>
    </source>
</evidence>
<dbReference type="HOGENOM" id="CLU_047969_0_2_1"/>
<dbReference type="VEuPathDB" id="MicrosporidiaDB:DI09_13p70"/>
<dbReference type="OrthoDB" id="275637at2759"/>
<organism evidence="8 9">
    <name type="scientific">Mitosporidium daphniae</name>
    <dbReference type="NCBI Taxonomy" id="1485682"/>
    <lineage>
        <taxon>Eukaryota</taxon>
        <taxon>Fungi</taxon>
        <taxon>Fungi incertae sedis</taxon>
        <taxon>Microsporidia</taxon>
        <taxon>Mitosporidium</taxon>
    </lineage>
</organism>
<dbReference type="InterPro" id="IPR036013">
    <property type="entry name" value="Band_7/SPFH_dom_sf"/>
</dbReference>
<dbReference type="AlphaFoldDB" id="A0A098VUB0"/>
<evidence type="ECO:0000256" key="3">
    <source>
        <dbReference type="ARBA" id="ARBA00022792"/>
    </source>
</evidence>
<evidence type="ECO:0000256" key="1">
    <source>
        <dbReference type="ARBA" id="ARBA00004273"/>
    </source>
</evidence>
<dbReference type="GO" id="GO:0005743">
    <property type="term" value="C:mitochondrial inner membrane"/>
    <property type="evidence" value="ECO:0007669"/>
    <property type="project" value="UniProtKB-SubCell"/>
</dbReference>
<evidence type="ECO:0000256" key="5">
    <source>
        <dbReference type="ARBA" id="ARBA00023136"/>
    </source>
</evidence>
<keyword evidence="3 6" id="KW-0999">Mitochondrion inner membrane</keyword>
<dbReference type="GO" id="GO:0000423">
    <property type="term" value="P:mitophagy"/>
    <property type="evidence" value="ECO:0007669"/>
    <property type="project" value="UniProtKB-ARBA"/>
</dbReference>
<reference evidence="8 9" key="1">
    <citation type="submission" date="2014-04" db="EMBL/GenBank/DDBJ databases">
        <title>A new species of microsporidia sheds light on the evolution of extreme parasitism.</title>
        <authorList>
            <person name="Haag K.L."/>
            <person name="James T.Y."/>
            <person name="Larsson R."/>
            <person name="Schaer T.M."/>
            <person name="Refardt D."/>
            <person name="Pombert J.-F."/>
            <person name="Ebert D."/>
        </authorList>
    </citation>
    <scope>NUCLEOTIDE SEQUENCE [LARGE SCALE GENOMIC DNA]</scope>
    <source>
        <strain evidence="8 9">UGP3</strain>
        <tissue evidence="8">Spores</tissue>
    </source>
</reference>
<sequence>MSGFKTITSSLGAFGLVGTAAAIQASLFNVDGGYRGVKFSRLSGVLDTVYEEGTHFLIPWIESVHLYDVRARPRNIPSLTGTKDLQMVNITLRVLAKPDTAHLPQIHREIGPDYDERVLPSIANEVLKAVVAQFNASQLITQREKVSKLIRERLTERSAIFNIILDDVSLVNVQFGEEFAHAVEAKQIAQQDAQRSAFIIERAIQEKQSTIVKAEGEALAATLIGDAVAKNPAFLQLRKIEAAKEIAQHIAKSSNSVYLNAESLLLNLAHLQQQPDK</sequence>
<dbReference type="GeneID" id="25258400"/>
<evidence type="ECO:0000313" key="9">
    <source>
        <dbReference type="Proteomes" id="UP000029725"/>
    </source>
</evidence>
<dbReference type="PRINTS" id="PR00679">
    <property type="entry name" value="PROHIBITIN"/>
</dbReference>
<comment type="similarity">
    <text evidence="2 6">Belongs to the prohibitin family.</text>
</comment>
<dbReference type="Pfam" id="PF01145">
    <property type="entry name" value="Band_7"/>
    <property type="match status" value="1"/>
</dbReference>
<comment type="subcellular location">
    <subcellularLocation>
        <location evidence="1 6">Mitochondrion inner membrane</location>
    </subcellularLocation>
</comment>
<evidence type="ECO:0000256" key="2">
    <source>
        <dbReference type="ARBA" id="ARBA00009658"/>
    </source>
</evidence>
<proteinExistence type="inferred from homology"/>